<dbReference type="Proteomes" id="UP000238288">
    <property type="component" value="Chromosome PCAR9a"/>
</dbReference>
<reference evidence="2 5" key="1">
    <citation type="submission" date="2015-06" db="EMBL/GenBank/DDBJ databases">
        <title>Genome sequence of Pseudoalteromonas carrageenovora.</title>
        <authorList>
            <person name="Xie B.-B."/>
            <person name="Rong J.-C."/>
            <person name="Qin Q.-L."/>
            <person name="Zhang Y.-Z."/>
        </authorList>
    </citation>
    <scope>NUCLEOTIDE SEQUENCE [LARGE SCALE GENOMIC DNA]</scope>
    <source>
        <strain evidence="2 5">IAM 12662</strain>
    </source>
</reference>
<dbReference type="EMBL" id="LT965928">
    <property type="protein sequence ID" value="SOU40642.1"/>
    <property type="molecule type" value="Genomic_DNA"/>
</dbReference>
<protein>
    <recommendedName>
        <fullName evidence="6">Lysozyme inhibitor LprI N-terminal domain-containing protein</fullName>
    </recommendedName>
</protein>
<dbReference type="OrthoDB" id="5769744at2"/>
<feature type="signal peptide" evidence="1">
    <location>
        <begin position="1"/>
        <end position="24"/>
    </location>
</feature>
<sequence>MTKNNTFTRLAASVLLIASQYSFADDTCTLVANASTDEAKRYIQCLDSELERAKQVQGTWIQKRKYELGQIEDSTGNTQVLPLFKRSIINHEKYIESSCQWRYLLKLPNATTAAISYKQCEIQLTHQFTDILKMPVN</sequence>
<evidence type="ECO:0008006" key="6">
    <source>
        <dbReference type="Google" id="ProtNLM"/>
    </source>
</evidence>
<reference evidence="3 4" key="2">
    <citation type="submission" date="2017-11" db="EMBL/GenBank/DDBJ databases">
        <authorList>
            <person name="Han C.G."/>
        </authorList>
    </citation>
    <scope>NUCLEOTIDE SEQUENCE [LARGE SCALE GENOMIC DNA]</scope>
    <source>
        <strain evidence="4">ATCC 43555</strain>
        <strain evidence="3">ATCC43555</strain>
    </source>
</reference>
<keyword evidence="1" id="KW-0732">Signal</keyword>
<dbReference type="RefSeq" id="WP_058548978.1">
    <property type="nucleotide sequence ID" value="NZ_AQGW01000020.1"/>
</dbReference>
<proteinExistence type="predicted"/>
<evidence type="ECO:0000313" key="5">
    <source>
        <dbReference type="Proteomes" id="UP000615003"/>
    </source>
</evidence>
<evidence type="ECO:0000313" key="2">
    <source>
        <dbReference type="EMBL" id="MBE0382973.1"/>
    </source>
</evidence>
<organism evidence="3 4">
    <name type="scientific">Pseudoalteromonas carrageenovora IAM 12662</name>
    <dbReference type="NCBI Taxonomy" id="1314868"/>
    <lineage>
        <taxon>Bacteria</taxon>
        <taxon>Pseudomonadati</taxon>
        <taxon>Pseudomonadota</taxon>
        <taxon>Gammaproteobacteria</taxon>
        <taxon>Alteromonadales</taxon>
        <taxon>Pseudoalteromonadaceae</taxon>
        <taxon>Pseudoalteromonas</taxon>
    </lineage>
</organism>
<accession>A0A2K4X8J7</accession>
<gene>
    <name evidence="3" type="ORF">PCAR9_A21092</name>
    <name evidence="2" type="ORF">PCARR_a1249</name>
</gene>
<keyword evidence="5" id="KW-1185">Reference proteome</keyword>
<dbReference type="EMBL" id="AQGW01000020">
    <property type="protein sequence ID" value="MBE0382973.1"/>
    <property type="molecule type" value="Genomic_DNA"/>
</dbReference>
<dbReference type="Proteomes" id="UP000615003">
    <property type="component" value="Unassembled WGS sequence"/>
</dbReference>
<evidence type="ECO:0000313" key="3">
    <source>
        <dbReference type="EMBL" id="SOU40642.1"/>
    </source>
</evidence>
<feature type="chain" id="PRO_5014343230" description="Lysozyme inhibitor LprI N-terminal domain-containing protein" evidence="1">
    <location>
        <begin position="25"/>
        <end position="137"/>
    </location>
</feature>
<name>A0A2K4X8J7_PSEVC</name>
<evidence type="ECO:0000256" key="1">
    <source>
        <dbReference type="SAM" id="SignalP"/>
    </source>
</evidence>
<evidence type="ECO:0000313" key="4">
    <source>
        <dbReference type="Proteomes" id="UP000238288"/>
    </source>
</evidence>
<dbReference type="AlphaFoldDB" id="A0A2K4X8J7"/>
<dbReference type="GeneID" id="93663303"/>